<accession>A0A3L6QUX3</accession>
<dbReference type="OrthoDB" id="685425at2759"/>
<dbReference type="InterPro" id="IPR007321">
    <property type="entry name" value="Transposase_28"/>
</dbReference>
<sequence length="200" mass="21941">MSSWKKSIMSGVKIRLLEERGLHPPHSRWRPVVGEFFPRPTPTEAVALVEFFHQVFGISAHDFLCSVLGKHDIGLRHLHPEGILHLVVFVSLCEGFLGVALHLSLFHRLFVVEGRKAKPGDATSAHISGESLAVHPHLARDYPRVEELTADGDFVGVHTAFTATASHFEGVVYAAMSSGYAGGRSEEDLDRLSVEMSPNA</sequence>
<reference evidence="3" key="1">
    <citation type="journal article" date="2019" name="Nat. Commun.">
        <title>The genome of broomcorn millet.</title>
        <authorList>
            <person name="Zou C."/>
            <person name="Miki D."/>
            <person name="Li D."/>
            <person name="Tang Q."/>
            <person name="Xiao L."/>
            <person name="Rajput S."/>
            <person name="Deng P."/>
            <person name="Jia W."/>
            <person name="Huang R."/>
            <person name="Zhang M."/>
            <person name="Sun Y."/>
            <person name="Hu J."/>
            <person name="Fu X."/>
            <person name="Schnable P.S."/>
            <person name="Li F."/>
            <person name="Zhang H."/>
            <person name="Feng B."/>
            <person name="Zhu X."/>
            <person name="Liu R."/>
            <person name="Schnable J.C."/>
            <person name="Zhu J.-K."/>
            <person name="Zhang H."/>
        </authorList>
    </citation>
    <scope>NUCLEOTIDE SEQUENCE [LARGE SCALE GENOMIC DNA]</scope>
</reference>
<feature type="domain" description="Transposase (putative) gypsy type" evidence="1">
    <location>
        <begin position="48"/>
        <end position="112"/>
    </location>
</feature>
<evidence type="ECO:0000313" key="3">
    <source>
        <dbReference type="Proteomes" id="UP000275267"/>
    </source>
</evidence>
<gene>
    <name evidence="2" type="ORF">C2845_PM04G09710</name>
</gene>
<comment type="caution">
    <text evidence="2">The sequence shown here is derived from an EMBL/GenBank/DDBJ whole genome shotgun (WGS) entry which is preliminary data.</text>
</comment>
<evidence type="ECO:0000313" key="2">
    <source>
        <dbReference type="EMBL" id="RLM87492.1"/>
    </source>
</evidence>
<organism evidence="2 3">
    <name type="scientific">Panicum miliaceum</name>
    <name type="common">Proso millet</name>
    <name type="synonym">Broomcorn millet</name>
    <dbReference type="NCBI Taxonomy" id="4540"/>
    <lineage>
        <taxon>Eukaryota</taxon>
        <taxon>Viridiplantae</taxon>
        <taxon>Streptophyta</taxon>
        <taxon>Embryophyta</taxon>
        <taxon>Tracheophyta</taxon>
        <taxon>Spermatophyta</taxon>
        <taxon>Magnoliopsida</taxon>
        <taxon>Liliopsida</taxon>
        <taxon>Poales</taxon>
        <taxon>Poaceae</taxon>
        <taxon>PACMAD clade</taxon>
        <taxon>Panicoideae</taxon>
        <taxon>Panicodae</taxon>
        <taxon>Paniceae</taxon>
        <taxon>Panicinae</taxon>
        <taxon>Panicum</taxon>
        <taxon>Panicum sect. Panicum</taxon>
    </lineage>
</organism>
<dbReference type="PANTHER" id="PTHR33026">
    <property type="entry name" value="OS06G0360600 PROTEIN"/>
    <property type="match status" value="1"/>
</dbReference>
<keyword evidence="3" id="KW-1185">Reference proteome</keyword>
<dbReference type="EMBL" id="PQIB02000011">
    <property type="protein sequence ID" value="RLM87492.1"/>
    <property type="molecule type" value="Genomic_DNA"/>
</dbReference>
<dbReference type="Pfam" id="PF04195">
    <property type="entry name" value="Transposase_28"/>
    <property type="match status" value="1"/>
</dbReference>
<dbReference type="AlphaFoldDB" id="A0A3L6QUX3"/>
<proteinExistence type="predicted"/>
<name>A0A3L6QUX3_PANMI</name>
<dbReference type="Proteomes" id="UP000275267">
    <property type="component" value="Unassembled WGS sequence"/>
</dbReference>
<dbReference type="PANTHER" id="PTHR33026:SF7">
    <property type="entry name" value="OS03G0100275 PROTEIN"/>
    <property type="match status" value="1"/>
</dbReference>
<evidence type="ECO:0000259" key="1">
    <source>
        <dbReference type="Pfam" id="PF04195"/>
    </source>
</evidence>
<protein>
    <recommendedName>
        <fullName evidence="1">Transposase (putative) gypsy type domain-containing protein</fullName>
    </recommendedName>
</protein>